<dbReference type="InterPro" id="IPR029058">
    <property type="entry name" value="AB_hydrolase_fold"/>
</dbReference>
<evidence type="ECO:0000313" key="2">
    <source>
        <dbReference type="Proteomes" id="UP000559808"/>
    </source>
</evidence>
<reference evidence="1 2" key="1">
    <citation type="submission" date="2018-05" db="EMBL/GenBank/DDBJ databases">
        <authorList>
            <consortium name="PulseNet: The National Subtyping Network for Foodborne Disease Surveillance"/>
            <person name="Tarr C.L."/>
            <person name="Trees E."/>
            <person name="Katz L.S."/>
            <person name="Carleton-Romer H.A."/>
            <person name="Stroika S."/>
            <person name="Kucerova Z."/>
            <person name="Roache K.F."/>
            <person name="Sabol A.L."/>
            <person name="Besser J."/>
            <person name="Gerner-Smidt P."/>
        </authorList>
    </citation>
    <scope>NUCLEOTIDE SEQUENCE [LARGE SCALE GENOMIC DNA]</scope>
    <source>
        <strain evidence="1 2">D6489</strain>
    </source>
</reference>
<dbReference type="AlphaFoldDB" id="A0A5L4NQX1"/>
<accession>A0A5L4NQX1</accession>
<protein>
    <submittedName>
        <fullName evidence="1">DUF2920 family protein</fullName>
    </submittedName>
</protein>
<dbReference type="Pfam" id="PF11144">
    <property type="entry name" value="DUF2920"/>
    <property type="match status" value="1"/>
</dbReference>
<name>A0A5L4NQX1_CAMLA</name>
<sequence length="413" mass="48287">MLINQTYFIDSCDDVELNIKRESKLEFQLIYDDTKEIQAIMCIIQGLGADIRDPVLKFNMEYFASKYNVAVLSVNYHGIGNRPQTGAQWYLDDIDKLIFDASLKAIDIEIPYDISKLNTFEEFHPAMEYLNKEIQKKKDAWDFDRDYYLDLSVSLKLTNDEYQNYGIMQTIDMINTLLYVKANIFKNKDLKTIVVGVSHGAYMGILSAKIAPWTIDAIIDNSSHVTLDGDAWRYIGFGKEVDFTQYFCFGTFHYFNNIRLCASEKTLWTTNKQSPYYFSPARKLIRETLNKDHLNIQAKYPNPKYIAYHSKFDEYVPLEEKEEYVNILKEHGLDVEFIKVIDEKQIDGKFIKDLTHGMGIPIKLLIKKHLPQILQEPLKDKTCKKEISYKCDDLIYTFKEENDQILLDVQKLN</sequence>
<proteinExistence type="predicted"/>
<dbReference type="Proteomes" id="UP000559808">
    <property type="component" value="Unassembled WGS sequence"/>
</dbReference>
<evidence type="ECO:0000313" key="1">
    <source>
        <dbReference type="EMBL" id="EAI3914772.1"/>
    </source>
</evidence>
<dbReference type="InterPro" id="IPR022605">
    <property type="entry name" value="DUF2920"/>
</dbReference>
<dbReference type="Gene3D" id="3.40.50.1820">
    <property type="entry name" value="alpha/beta hydrolase"/>
    <property type="match status" value="1"/>
</dbReference>
<dbReference type="EMBL" id="AABOWU010000016">
    <property type="protein sequence ID" value="EAI3914772.1"/>
    <property type="molecule type" value="Genomic_DNA"/>
</dbReference>
<gene>
    <name evidence="1" type="ORF">YZ34_07100</name>
</gene>
<dbReference type="SUPFAM" id="SSF53474">
    <property type="entry name" value="alpha/beta-Hydrolases"/>
    <property type="match status" value="1"/>
</dbReference>
<organism evidence="1 2">
    <name type="scientific">Campylobacter lari</name>
    <dbReference type="NCBI Taxonomy" id="201"/>
    <lineage>
        <taxon>Bacteria</taxon>
        <taxon>Pseudomonadati</taxon>
        <taxon>Campylobacterota</taxon>
        <taxon>Epsilonproteobacteria</taxon>
        <taxon>Campylobacterales</taxon>
        <taxon>Campylobacteraceae</taxon>
        <taxon>Campylobacter</taxon>
    </lineage>
</organism>
<comment type="caution">
    <text evidence="1">The sequence shown here is derived from an EMBL/GenBank/DDBJ whole genome shotgun (WGS) entry which is preliminary data.</text>
</comment>